<gene>
    <name evidence="2" type="ORF">ACFOD3_20535</name>
</gene>
<feature type="region of interest" description="Disordered" evidence="1">
    <location>
        <begin position="129"/>
        <end position="173"/>
    </location>
</feature>
<proteinExistence type="predicted"/>
<dbReference type="Pfam" id="PF07120">
    <property type="entry name" value="DUF1376"/>
    <property type="match status" value="1"/>
</dbReference>
<reference evidence="3" key="1">
    <citation type="journal article" date="2019" name="Int. J. Syst. Evol. Microbiol.">
        <title>The Global Catalogue of Microorganisms (GCM) 10K type strain sequencing project: providing services to taxonomists for standard genome sequencing and annotation.</title>
        <authorList>
            <consortium name="The Broad Institute Genomics Platform"/>
            <consortium name="The Broad Institute Genome Sequencing Center for Infectious Disease"/>
            <person name="Wu L."/>
            <person name="Ma J."/>
        </authorList>
    </citation>
    <scope>NUCLEOTIDE SEQUENCE [LARGE SCALE GENOMIC DNA]</scope>
    <source>
        <strain evidence="3">CGMCC 1.16855</strain>
    </source>
</reference>
<evidence type="ECO:0000313" key="2">
    <source>
        <dbReference type="EMBL" id="MFC3002298.1"/>
    </source>
</evidence>
<keyword evidence="3" id="KW-1185">Reference proteome</keyword>
<evidence type="ECO:0000256" key="1">
    <source>
        <dbReference type="SAM" id="MobiDB-lite"/>
    </source>
</evidence>
<evidence type="ECO:0000313" key="3">
    <source>
        <dbReference type="Proteomes" id="UP001595420"/>
    </source>
</evidence>
<feature type="compositionally biased region" description="Polar residues" evidence="1">
    <location>
        <begin position="129"/>
        <end position="141"/>
    </location>
</feature>
<dbReference type="InterPro" id="IPR010781">
    <property type="entry name" value="DUF1376"/>
</dbReference>
<organism evidence="2 3">
    <name type="scientific">Falsiroseomonas tokyonensis</name>
    <dbReference type="NCBI Taxonomy" id="430521"/>
    <lineage>
        <taxon>Bacteria</taxon>
        <taxon>Pseudomonadati</taxon>
        <taxon>Pseudomonadota</taxon>
        <taxon>Alphaproteobacteria</taxon>
        <taxon>Acetobacterales</taxon>
        <taxon>Roseomonadaceae</taxon>
        <taxon>Falsiroseomonas</taxon>
    </lineage>
</organism>
<dbReference type="EMBL" id="JBHRSB010000006">
    <property type="protein sequence ID" value="MFC3002298.1"/>
    <property type="molecule type" value="Genomic_DNA"/>
</dbReference>
<dbReference type="Proteomes" id="UP001595420">
    <property type="component" value="Unassembled WGS sequence"/>
</dbReference>
<protein>
    <submittedName>
        <fullName evidence="2">YdaU family protein</fullName>
    </submittedName>
</protein>
<dbReference type="RefSeq" id="WP_216838381.1">
    <property type="nucleotide sequence ID" value="NZ_JAFNJS010000006.1"/>
</dbReference>
<accession>A0ABV7C0N4</accession>
<sequence>MSGKSDAWMPLYIGDYLRDTGHLTGAEHGAYLLLLMQAWTRGGGLPTDDERLRHLARMDRREWAKARPAVLAFFYEDGGALRNRRMEIELARSQTVAEKRRSAGLLGAEKRWNINGTSMANGIAEPLANASQNDGQSQSQSHQEDSLLSPLEEGGKGVSPGKPDEPPAAPPARVPRAAQAIPLAVLQDMAAIWNEMAAGAGLPQCSELTAKRQASMRARIAERWKKDPLGKWRAYCQAIAAAPFLRGENDRSWRANIDWALRPGSPVAVAEGKYGDEEQS</sequence>
<name>A0ABV7C0N4_9PROT</name>
<comment type="caution">
    <text evidence="2">The sequence shown here is derived from an EMBL/GenBank/DDBJ whole genome shotgun (WGS) entry which is preliminary data.</text>
</comment>